<feature type="domain" description="NAD-glutamate dehydrogenase N-terminal ACT1" evidence="4">
    <location>
        <begin position="40"/>
        <end position="156"/>
    </location>
</feature>
<evidence type="ECO:0000313" key="8">
    <source>
        <dbReference type="Proteomes" id="UP000431922"/>
    </source>
</evidence>
<dbReference type="GO" id="GO:0006538">
    <property type="term" value="P:L-glutamate catabolic process"/>
    <property type="evidence" value="ECO:0007669"/>
    <property type="project" value="InterPro"/>
</dbReference>
<sequence>MGSKTTATTRNSSSPDGKLTAALTDRISNSLLPGDTPFARDKVADAAAFLLGAIQQRTPGEAIVTLVSASDQRRFMRIAIVNEDMPFLVDSVAATIAAQGLSIDRLVHPVMPVERSDSGELLEIPDSKTDKTVQESIIYVETTRIDARQRRDLEKALRVTLGDVRAAVKDWQKLRDAMCADADLLSGEGAALLRWLDDGMLTQLGHLTRHRDGSLSDLLGICRRSANQILADASYDRAFAWFDLALTSKAKAKRLQAPLVIKANLLSQVHRRVPLDLFIVPVVEDGKIAALSVHAGVWTSAALAAPPSQVPRLRTQLTELIDKFHFDNKGHAGKALFHALTALPHDLMISFPKADIERVATTMMSLVDRPRPRLAMVQAALSRHLFAFVWLPRDLLSTQVRKQIQNLLETGANAELLDWSLQVEGGNLAMLRFVLDIRGGQPVKSESELEAAMQDMLRGWAEAVESELAEHLEAGRAAAIATRFAEAFPLSYRSVYGATEAALDILRMRHLTSAEPGTSAPQGDERSARLYQLAGDPEGQLRLKIYEHGGTLPLSDSVPALENFGFRILGETPTVLDEGELGAIHDFTLALPEGDRAAELLERSTSIEQAIAAVLNGSAEDDPFNRLVIGTALSATEADWLRAFYRYLRQAGITFTIYTVVDALGRAPAVTSALIDLFTCMHDPAFEGDRDAAAQKAENAIRQGLSQVSAINDDRLLRLYHALIGAILRTNAFVGASAEALAFKIESKLVPNLPKPVPWREIFVYSRRVEGIHLRAGPVARGGLRWSDRRDDFRTEILGLMKAQRVKNAVIVPTGAKGGFYPKLLPAPATDREAWAAEGRASYEIFIRTLLSITDNIVDDKVVHPDNVVIHDGEDPYFVVAADKGTATFSDIANGIAEARDFWLDDAFASGGSNGYDHKAMGITARGAWVSVQRHFLEMGVDVQNDTIRVVGCGDMSGDVFGNGMLLSKSIKLVAAYDHRHIFIDPDPDPAASWKERARMFTLPRSSWEDYDAKLISKGGGVYSRSLKQIPLSAQARKALGIDAKTIEPDALISAILAAPVDLIWFGGIGTYVKSSSENNIAVGDPANDSLRVDAAMLRAKVIGEGANLGITQAGRIEFSILGGRCNTDFIDNSAGVDCSDHEVNIKIALAAAKRSGKLSEKKRVALLASMTDEVGAMVLEDNRLQALILSIAETGGAKSAASQIRLIETLEEKADLDRRTQGLADGTTLARRAADGVGLTRPELAVLLSSTKLLLQDAIENSALPDDPAMEEVLMTYFPAAMRKSFKTEILGHALRREIISTVLANKVINCLGLVHPFELAEEESAQLAEVASAFFAAVELFDIDALWAQLDTAELPESARLMLFEKTASAVRGQMADLLRRGASTTSPSQVVTELSPGIEELSDAKDSLLAAESRQQSAKLRASFIAAGTPEKLAAQVAHLYDIDGAVGLASLSRDAEIRAPELTRAFTDLGSMLGLDWAQGTAALMEPSDVWERLLVAGLARDFQQMRLQFLRRLSRRKNAKADPVGAVAAWADDNAAAIRQFRAMIGRAQAHSPVAPAVLAQIASQARNVLGR</sequence>
<evidence type="ECO:0000259" key="4">
    <source>
        <dbReference type="Pfam" id="PF21075"/>
    </source>
</evidence>
<dbReference type="PANTHER" id="PTHR43403">
    <property type="entry name" value="NAD-SPECIFIC GLUTAMATE DEHYDROGENASE"/>
    <property type="match status" value="1"/>
</dbReference>
<gene>
    <name evidence="7" type="ORF">GRI65_09410</name>
</gene>
<accession>A0A845B058</accession>
<feature type="domain" description="NAD-glutamate dehydrogenase ACT3" evidence="6">
    <location>
        <begin position="528"/>
        <end position="596"/>
    </location>
</feature>
<dbReference type="InterPro" id="IPR049058">
    <property type="entry name" value="NAD_Glu_DH_HM2"/>
</dbReference>
<dbReference type="Pfam" id="PF21077">
    <property type="entry name" value="GDH_ACT3"/>
    <property type="match status" value="1"/>
</dbReference>
<name>A0A845B058_9SPHN</name>
<dbReference type="InterPro" id="IPR046346">
    <property type="entry name" value="Aminoacid_DH-like_N_sf"/>
</dbReference>
<evidence type="ECO:0000256" key="1">
    <source>
        <dbReference type="ARBA" id="ARBA00023002"/>
    </source>
</evidence>
<dbReference type="EMBL" id="WTYL01000002">
    <property type="protein sequence ID" value="MXP44671.1"/>
    <property type="molecule type" value="Genomic_DNA"/>
</dbReference>
<dbReference type="OrthoDB" id="9758052at2"/>
<dbReference type="InterPro" id="IPR007780">
    <property type="entry name" value="NAD_Glu_DH_bac"/>
</dbReference>
<dbReference type="RefSeq" id="WP_160756240.1">
    <property type="nucleotide sequence ID" value="NZ_WTYL01000002.1"/>
</dbReference>
<dbReference type="Pfam" id="PF21075">
    <property type="entry name" value="GDH_ACT1"/>
    <property type="match status" value="1"/>
</dbReference>
<comment type="caution">
    <text evidence="7">The sequence shown here is derived from an EMBL/GenBank/DDBJ whole genome shotgun (WGS) entry which is preliminary data.</text>
</comment>
<evidence type="ECO:0000259" key="3">
    <source>
        <dbReference type="Pfam" id="PF21074"/>
    </source>
</evidence>
<dbReference type="Pfam" id="PF05088">
    <property type="entry name" value="Bac_GDH_CD"/>
    <property type="match status" value="1"/>
</dbReference>
<dbReference type="InterPro" id="IPR049056">
    <property type="entry name" value="NAD_Glu_DH_HM3"/>
</dbReference>
<dbReference type="Gene3D" id="3.40.50.720">
    <property type="entry name" value="NAD(P)-binding Rossmann-like Domain"/>
    <property type="match status" value="1"/>
</dbReference>
<feature type="domain" description="NAD-glutamate dehydrogenase ACT2" evidence="5">
    <location>
        <begin position="373"/>
        <end position="460"/>
    </location>
</feature>
<evidence type="ECO:0000259" key="2">
    <source>
        <dbReference type="Pfam" id="PF05088"/>
    </source>
</evidence>
<dbReference type="InterPro" id="IPR049059">
    <property type="entry name" value="NAD_Glu_DH_HM1"/>
</dbReference>
<dbReference type="GO" id="GO:0004352">
    <property type="term" value="F:glutamate dehydrogenase (NAD+) activity"/>
    <property type="evidence" value="ECO:0007669"/>
    <property type="project" value="InterPro"/>
</dbReference>
<dbReference type="PANTHER" id="PTHR43403:SF1">
    <property type="entry name" value="NAD-SPECIFIC GLUTAMATE DEHYDROGENASE"/>
    <property type="match status" value="1"/>
</dbReference>
<feature type="domain" description="NAD-specific glutamate dehydrogenase C-terminal" evidence="3">
    <location>
        <begin position="1238"/>
        <end position="1559"/>
    </location>
</feature>
<evidence type="ECO:0000259" key="5">
    <source>
        <dbReference type="Pfam" id="PF21076"/>
    </source>
</evidence>
<dbReference type="InterPro" id="IPR049062">
    <property type="entry name" value="NAD_Glu_DH_ACT2"/>
</dbReference>
<dbReference type="Pfam" id="PF21074">
    <property type="entry name" value="GDH_C"/>
    <property type="match status" value="1"/>
</dbReference>
<dbReference type="Pfam" id="PF21073">
    <property type="entry name" value="GDH_HM1"/>
    <property type="match status" value="1"/>
</dbReference>
<evidence type="ECO:0000313" key="7">
    <source>
        <dbReference type="EMBL" id="MXP44671.1"/>
    </source>
</evidence>
<keyword evidence="1" id="KW-0560">Oxidoreductase</keyword>
<feature type="domain" description="NAD-glutamate dehydrogenase catalytic" evidence="2">
    <location>
        <begin position="701"/>
        <end position="1192"/>
    </location>
</feature>
<dbReference type="Pfam" id="PF21076">
    <property type="entry name" value="GDH_ACT2"/>
    <property type="match status" value="1"/>
</dbReference>
<dbReference type="InterPro" id="IPR024727">
    <property type="entry name" value="NAD_Glu_DH_N_ACT1"/>
</dbReference>
<evidence type="ECO:0000259" key="6">
    <source>
        <dbReference type="Pfam" id="PF21077"/>
    </source>
</evidence>
<organism evidence="7 8">
    <name type="scientific">Allopontixanthobacter sediminis</name>
    <dbReference type="NCBI Taxonomy" id="1689985"/>
    <lineage>
        <taxon>Bacteria</taxon>
        <taxon>Pseudomonadati</taxon>
        <taxon>Pseudomonadota</taxon>
        <taxon>Alphaproteobacteria</taxon>
        <taxon>Sphingomonadales</taxon>
        <taxon>Erythrobacteraceae</taxon>
        <taxon>Allopontixanthobacter</taxon>
    </lineage>
</organism>
<dbReference type="Pfam" id="PF21078">
    <property type="entry name" value="GDH_HM3"/>
    <property type="match status" value="1"/>
</dbReference>
<proteinExistence type="predicted"/>
<dbReference type="InterPro" id="IPR036291">
    <property type="entry name" value="NAD(P)-bd_dom_sf"/>
</dbReference>
<dbReference type="InterPro" id="IPR048381">
    <property type="entry name" value="GDH_C"/>
</dbReference>
<dbReference type="InterPro" id="IPR028971">
    <property type="entry name" value="NAD-GDH_cat"/>
</dbReference>
<dbReference type="InterPro" id="IPR049064">
    <property type="entry name" value="NAD_Glu_DH_ACT3"/>
</dbReference>
<reference evidence="7 8" key="1">
    <citation type="submission" date="2019-12" db="EMBL/GenBank/DDBJ databases">
        <title>Genomic-based taxomic classification of the family Erythrobacteraceae.</title>
        <authorList>
            <person name="Xu L."/>
        </authorList>
    </citation>
    <scope>NUCLEOTIDE SEQUENCE [LARGE SCALE GENOMIC DNA]</scope>
    <source>
        <strain evidence="7 8">KCTC 42453</strain>
    </source>
</reference>
<dbReference type="GO" id="GO:0004069">
    <property type="term" value="F:L-aspartate:2-oxoglutarate aminotransferase activity"/>
    <property type="evidence" value="ECO:0007669"/>
    <property type="project" value="InterPro"/>
</dbReference>
<protein>
    <submittedName>
        <fullName evidence="7">Glutamate dehydrogenase</fullName>
    </submittedName>
</protein>
<dbReference type="PIRSF" id="PIRSF036761">
    <property type="entry name" value="GDH_Mll4104"/>
    <property type="match status" value="1"/>
</dbReference>
<dbReference type="Pfam" id="PF21079">
    <property type="entry name" value="GDH_HM2"/>
    <property type="match status" value="1"/>
</dbReference>
<dbReference type="SUPFAM" id="SSF51735">
    <property type="entry name" value="NAD(P)-binding Rossmann-fold domains"/>
    <property type="match status" value="1"/>
</dbReference>
<dbReference type="SUPFAM" id="SSF53223">
    <property type="entry name" value="Aminoacid dehydrogenase-like, N-terminal domain"/>
    <property type="match status" value="1"/>
</dbReference>
<dbReference type="Proteomes" id="UP000431922">
    <property type="component" value="Unassembled WGS sequence"/>
</dbReference>
<keyword evidence="8" id="KW-1185">Reference proteome</keyword>